<keyword evidence="2" id="KW-1185">Reference proteome</keyword>
<organism evidence="1 2">
    <name type="scientific">Bifidobacterium vansinderenii</name>
    <dbReference type="NCBI Taxonomy" id="1984871"/>
    <lineage>
        <taxon>Bacteria</taxon>
        <taxon>Bacillati</taxon>
        <taxon>Actinomycetota</taxon>
        <taxon>Actinomycetes</taxon>
        <taxon>Bifidobacteriales</taxon>
        <taxon>Bifidobacteriaceae</taxon>
        <taxon>Bifidobacterium</taxon>
    </lineage>
</organism>
<dbReference type="AlphaFoldDB" id="A0A229VY89"/>
<dbReference type="EMBL" id="NEWD01000014">
    <property type="protein sequence ID" value="OXN00584.1"/>
    <property type="molecule type" value="Genomic_DNA"/>
</dbReference>
<gene>
    <name evidence="1" type="ORF">Tam10B_1191</name>
</gene>
<proteinExistence type="predicted"/>
<accession>A0A229VY89</accession>
<comment type="caution">
    <text evidence="1">The sequence shown here is derived from an EMBL/GenBank/DDBJ whole genome shotgun (WGS) entry which is preliminary data.</text>
</comment>
<sequence>MIQTAHQELRCAYASNGTERTRLQRHLKSGIICTPFPRFYADPQYWNALSVRERLLHILRTDAHRHRRQKGWTYCGPSAAVVWGLTDSTTLCSDIHVVRHTHCKNRDSSRIRFHQRKNYSSVEHEGIPVTSLTETVFDCARLLQYPEALAIVDKSLQLYATDIDQTHDHLRRYCSQRTGKYGGGRAMVVLHHADPSSANGGESIARGYMIQWGFLPPDLQRRFVDPVKGGAMYADYCWTADDGNLIVAELDGRQKYVDVQMLNGRDSVDKVLEEKNRDGNLYLAGVHTVVHFTMNDVYDGTLRRKLELAGVPRNPDYPRIASLIGGR</sequence>
<protein>
    <recommendedName>
        <fullName evidence="3">CTP synthase</fullName>
    </recommendedName>
</protein>
<evidence type="ECO:0008006" key="3">
    <source>
        <dbReference type="Google" id="ProtNLM"/>
    </source>
</evidence>
<dbReference type="Proteomes" id="UP000215433">
    <property type="component" value="Unassembled WGS sequence"/>
</dbReference>
<reference evidence="1 2" key="1">
    <citation type="submission" date="2017-05" db="EMBL/GenBank/DDBJ databases">
        <title>Bifidobacterium vansinderenii sp. nov.</title>
        <authorList>
            <person name="Lugli G.A."/>
            <person name="Duranti S."/>
            <person name="Mangifesta M."/>
        </authorList>
    </citation>
    <scope>NUCLEOTIDE SEQUENCE [LARGE SCALE GENOMIC DNA]</scope>
    <source>
        <strain evidence="1 2">Tam10B</strain>
    </source>
</reference>
<evidence type="ECO:0000313" key="2">
    <source>
        <dbReference type="Proteomes" id="UP000215433"/>
    </source>
</evidence>
<name>A0A229VY89_9BIFI</name>
<evidence type="ECO:0000313" key="1">
    <source>
        <dbReference type="EMBL" id="OXN00584.1"/>
    </source>
</evidence>